<dbReference type="Proteomes" id="UP000293874">
    <property type="component" value="Unassembled WGS sequence"/>
</dbReference>
<dbReference type="PANTHER" id="PTHR43133">
    <property type="entry name" value="RNA POLYMERASE ECF-TYPE SIGMA FACTO"/>
    <property type="match status" value="1"/>
</dbReference>
<feature type="domain" description="RNA polymerase sigma-70 region 2" evidence="5">
    <location>
        <begin position="27"/>
        <end position="93"/>
    </location>
</feature>
<dbReference type="Pfam" id="PF04542">
    <property type="entry name" value="Sigma70_r2"/>
    <property type="match status" value="1"/>
</dbReference>
<dbReference type="Gene3D" id="1.10.1740.10">
    <property type="match status" value="1"/>
</dbReference>
<dbReference type="NCBIfam" id="TIGR02937">
    <property type="entry name" value="sigma70-ECF"/>
    <property type="match status" value="1"/>
</dbReference>
<dbReference type="InterPro" id="IPR013249">
    <property type="entry name" value="RNA_pol_sigma70_r4_t2"/>
</dbReference>
<dbReference type="InterPro" id="IPR013324">
    <property type="entry name" value="RNA_pol_sigma_r3/r4-like"/>
</dbReference>
<dbReference type="OrthoDB" id="665849at2"/>
<feature type="domain" description="RNA polymerase sigma factor 70 region 4 type 2" evidence="6">
    <location>
        <begin position="125"/>
        <end position="176"/>
    </location>
</feature>
<dbReference type="PANTHER" id="PTHR43133:SF46">
    <property type="entry name" value="RNA POLYMERASE SIGMA-70 FACTOR ECF SUBFAMILY"/>
    <property type="match status" value="1"/>
</dbReference>
<reference evidence="7 8" key="1">
    <citation type="submission" date="2019-02" db="EMBL/GenBank/DDBJ databases">
        <title>Genomic Encyclopedia of Type Strains, Phase IV (KMG-IV): sequencing the most valuable type-strain genomes for metagenomic binning, comparative biology and taxonomic classification.</title>
        <authorList>
            <person name="Goeker M."/>
        </authorList>
    </citation>
    <scope>NUCLEOTIDE SEQUENCE [LARGE SCALE GENOMIC DNA]</scope>
    <source>
        <strain evidence="7 8">DSM 18116</strain>
    </source>
</reference>
<evidence type="ECO:0000313" key="7">
    <source>
        <dbReference type="EMBL" id="RZS67151.1"/>
    </source>
</evidence>
<dbReference type="AlphaFoldDB" id="A0A4Q7MGA8"/>
<evidence type="ECO:0000256" key="2">
    <source>
        <dbReference type="ARBA" id="ARBA00023015"/>
    </source>
</evidence>
<dbReference type="RefSeq" id="WP_130544024.1">
    <property type="nucleotide sequence ID" value="NZ_CP042431.1"/>
</dbReference>
<accession>A0A4Q7MGA8</accession>
<keyword evidence="8" id="KW-1185">Reference proteome</keyword>
<keyword evidence="2" id="KW-0805">Transcription regulation</keyword>
<keyword evidence="4" id="KW-0804">Transcription</keyword>
<evidence type="ECO:0000256" key="1">
    <source>
        <dbReference type="ARBA" id="ARBA00010641"/>
    </source>
</evidence>
<evidence type="ECO:0000313" key="8">
    <source>
        <dbReference type="Proteomes" id="UP000293874"/>
    </source>
</evidence>
<comment type="similarity">
    <text evidence="1">Belongs to the sigma-70 factor family. ECF subfamily.</text>
</comment>
<dbReference type="GO" id="GO:0016987">
    <property type="term" value="F:sigma factor activity"/>
    <property type="evidence" value="ECO:0007669"/>
    <property type="project" value="UniProtKB-KW"/>
</dbReference>
<dbReference type="EMBL" id="SGXA01000004">
    <property type="protein sequence ID" value="RZS67151.1"/>
    <property type="molecule type" value="Genomic_DNA"/>
</dbReference>
<dbReference type="GO" id="GO:0006352">
    <property type="term" value="P:DNA-templated transcription initiation"/>
    <property type="evidence" value="ECO:0007669"/>
    <property type="project" value="InterPro"/>
</dbReference>
<evidence type="ECO:0000256" key="3">
    <source>
        <dbReference type="ARBA" id="ARBA00023082"/>
    </source>
</evidence>
<comment type="caution">
    <text evidence="7">The sequence shown here is derived from an EMBL/GenBank/DDBJ whole genome shotgun (WGS) entry which is preliminary data.</text>
</comment>
<gene>
    <name evidence="7" type="ORF">EV199_5536</name>
</gene>
<evidence type="ECO:0000259" key="6">
    <source>
        <dbReference type="Pfam" id="PF08281"/>
    </source>
</evidence>
<name>A0A4Q7MGA8_9BACT</name>
<dbReference type="InterPro" id="IPR013325">
    <property type="entry name" value="RNA_pol_sigma_r2"/>
</dbReference>
<dbReference type="Gene3D" id="1.10.10.10">
    <property type="entry name" value="Winged helix-like DNA-binding domain superfamily/Winged helix DNA-binding domain"/>
    <property type="match status" value="1"/>
</dbReference>
<dbReference type="InterPro" id="IPR036388">
    <property type="entry name" value="WH-like_DNA-bd_sf"/>
</dbReference>
<dbReference type="SUPFAM" id="SSF88946">
    <property type="entry name" value="Sigma2 domain of RNA polymerase sigma factors"/>
    <property type="match status" value="1"/>
</dbReference>
<dbReference type="Pfam" id="PF08281">
    <property type="entry name" value="Sigma70_r4_2"/>
    <property type="match status" value="1"/>
</dbReference>
<organism evidence="7 8">
    <name type="scientific">Pseudobacter ginsenosidimutans</name>
    <dbReference type="NCBI Taxonomy" id="661488"/>
    <lineage>
        <taxon>Bacteria</taxon>
        <taxon>Pseudomonadati</taxon>
        <taxon>Bacteroidota</taxon>
        <taxon>Chitinophagia</taxon>
        <taxon>Chitinophagales</taxon>
        <taxon>Chitinophagaceae</taxon>
        <taxon>Pseudobacter</taxon>
    </lineage>
</organism>
<protein>
    <submittedName>
        <fullName evidence="7">RNA polymerase sigma-70 factor (Family 1)</fullName>
    </submittedName>
</protein>
<proteinExistence type="inferred from homology"/>
<dbReference type="InterPro" id="IPR039425">
    <property type="entry name" value="RNA_pol_sigma-70-like"/>
</dbReference>
<keyword evidence="3" id="KW-0731">Sigma factor</keyword>
<dbReference type="GO" id="GO:0003677">
    <property type="term" value="F:DNA binding"/>
    <property type="evidence" value="ECO:0007669"/>
    <property type="project" value="InterPro"/>
</dbReference>
<dbReference type="InterPro" id="IPR007627">
    <property type="entry name" value="RNA_pol_sigma70_r2"/>
</dbReference>
<evidence type="ECO:0000259" key="5">
    <source>
        <dbReference type="Pfam" id="PF04542"/>
    </source>
</evidence>
<evidence type="ECO:0000256" key="4">
    <source>
        <dbReference type="ARBA" id="ARBA00023163"/>
    </source>
</evidence>
<dbReference type="InterPro" id="IPR014284">
    <property type="entry name" value="RNA_pol_sigma-70_dom"/>
</dbReference>
<dbReference type="SUPFAM" id="SSF88659">
    <property type="entry name" value="Sigma3 and sigma4 domains of RNA polymerase sigma factors"/>
    <property type="match status" value="1"/>
</dbReference>
<sequence>MPSYSEHTDPILIAAARQGDEQAFRLIYEKYHDDLFQMAFKRTRSKDDSSDIIQELFIALWNNLDNIHVTDNIGAYLYVALRHRIFNYYEKQSVRLHHILQQPLEPVSSEDLILAGIRAKEIQACVAAAVLVMPEKMKTIYRLAKEQQLTMQEIATQLELSPQTIKNQLYLAMERIREQLRRNDLARFIFLI</sequence>